<evidence type="ECO:0000256" key="2">
    <source>
        <dbReference type="ARBA" id="ARBA00022630"/>
    </source>
</evidence>
<dbReference type="SUPFAM" id="SSF51905">
    <property type="entry name" value="FAD/NAD(P)-binding domain"/>
    <property type="match status" value="1"/>
</dbReference>
<name>A0A7Y6IZ40_9ACTN</name>
<dbReference type="AlphaFoldDB" id="A0A7Y6IZ40"/>
<dbReference type="PANTHER" id="PTHR43004:SF19">
    <property type="entry name" value="BINDING MONOOXYGENASE, PUTATIVE (JCVI)-RELATED"/>
    <property type="match status" value="1"/>
</dbReference>
<dbReference type="PANTHER" id="PTHR43004">
    <property type="entry name" value="TRK SYSTEM POTASSIUM UPTAKE PROTEIN"/>
    <property type="match status" value="1"/>
</dbReference>
<gene>
    <name evidence="6" type="ORF">HT134_41530</name>
</gene>
<dbReference type="GO" id="GO:0071949">
    <property type="term" value="F:FAD binding"/>
    <property type="evidence" value="ECO:0007669"/>
    <property type="project" value="InterPro"/>
</dbReference>
<evidence type="ECO:0000256" key="4">
    <source>
        <dbReference type="SAM" id="MobiDB-lite"/>
    </source>
</evidence>
<dbReference type="Gene3D" id="3.30.70.2450">
    <property type="match status" value="1"/>
</dbReference>
<dbReference type="Pfam" id="PF21274">
    <property type="entry name" value="Rng_hyd_C"/>
    <property type="match status" value="1"/>
</dbReference>
<dbReference type="GO" id="GO:0016709">
    <property type="term" value="F:oxidoreductase activity, acting on paired donors, with incorporation or reduction of molecular oxygen, NAD(P)H as one donor, and incorporation of one atom of oxygen"/>
    <property type="evidence" value="ECO:0007669"/>
    <property type="project" value="UniProtKB-ARBA"/>
</dbReference>
<keyword evidence="3" id="KW-0274">FAD</keyword>
<accession>A0A7Y6IZ40</accession>
<feature type="compositionally biased region" description="Polar residues" evidence="4">
    <location>
        <begin position="53"/>
        <end position="70"/>
    </location>
</feature>
<dbReference type="InterPro" id="IPR036188">
    <property type="entry name" value="FAD/NAD-bd_sf"/>
</dbReference>
<dbReference type="InterPro" id="IPR002938">
    <property type="entry name" value="FAD-bd"/>
</dbReference>
<feature type="compositionally biased region" description="Basic and acidic residues" evidence="4">
    <location>
        <begin position="516"/>
        <end position="541"/>
    </location>
</feature>
<dbReference type="Proteomes" id="UP000546126">
    <property type="component" value="Unassembled WGS sequence"/>
</dbReference>
<feature type="domain" description="FAD-binding" evidence="5">
    <location>
        <begin position="106"/>
        <end position="438"/>
    </location>
</feature>
<keyword evidence="6" id="KW-0560">Oxidoreductase</keyword>
<dbReference type="Pfam" id="PF01494">
    <property type="entry name" value="FAD_binding_3"/>
    <property type="match status" value="1"/>
</dbReference>
<comment type="cofactor">
    <cofactor evidence="1">
        <name>FAD</name>
        <dbReference type="ChEBI" id="CHEBI:57692"/>
    </cofactor>
</comment>
<organism evidence="6 7">
    <name type="scientific">Nonomuraea rhodomycinica</name>
    <dbReference type="NCBI Taxonomy" id="1712872"/>
    <lineage>
        <taxon>Bacteria</taxon>
        <taxon>Bacillati</taxon>
        <taxon>Actinomycetota</taxon>
        <taxon>Actinomycetes</taxon>
        <taxon>Streptosporangiales</taxon>
        <taxon>Streptosporangiaceae</taxon>
        <taxon>Nonomuraea</taxon>
    </lineage>
</organism>
<evidence type="ECO:0000313" key="7">
    <source>
        <dbReference type="Proteomes" id="UP000546126"/>
    </source>
</evidence>
<evidence type="ECO:0000256" key="3">
    <source>
        <dbReference type="ARBA" id="ARBA00022827"/>
    </source>
</evidence>
<feature type="compositionally biased region" description="Basic and acidic residues" evidence="4">
    <location>
        <begin position="1"/>
        <end position="13"/>
    </location>
</feature>
<feature type="region of interest" description="Disordered" evidence="4">
    <location>
        <begin position="1"/>
        <end position="89"/>
    </location>
</feature>
<dbReference type="InterPro" id="IPR050641">
    <property type="entry name" value="RIFMO-like"/>
</dbReference>
<dbReference type="Gene3D" id="3.50.50.60">
    <property type="entry name" value="FAD/NAD(P)-binding domain"/>
    <property type="match status" value="1"/>
</dbReference>
<dbReference type="PRINTS" id="PR00420">
    <property type="entry name" value="RNGMNOXGNASE"/>
</dbReference>
<dbReference type="Gene3D" id="3.40.30.120">
    <property type="match status" value="1"/>
</dbReference>
<comment type="caution">
    <text evidence="6">The sequence shown here is derived from an EMBL/GenBank/DDBJ whole genome shotgun (WGS) entry which is preliminary data.</text>
</comment>
<sequence>MRADSRERAEPQRRAKSQRQADPKVGPASKARSGSQKRTESGARPKPRPPAESQASSRPRPRAQSQTRSDPQVGAQPEARPDPETGEAEVARAGVVPAVEAAASLPVVVIGAGPVGQTAALLLARWGLPVVVLDRLSGRVAAGSRSICQQRDVLDVWEAAGCAAITAEGLTWTTARTYYRDRELFAWSFDPGRSPLPPFVNISQARTEELLDERIAATPLIDVRWGHEAVAFTEDPGGVTVRCADGAEVRGSHVIACAGAHGGVVRDALGVSFDGETFDERFLICDIRADLPGWERERRFHFDPAWNPGRQVLIHPCPGSTYRIDWQVPPDFDLAAEEASGGLDRRIRTIVGERAYELLWRTVYRFHARVAGRMRVGRVLLAGDCAHLVAPFGARGLNSGVPDAENAAWKIAFVRHGWAPEELLETYELERRAAALENLEVTGATMHFLVPRTEEGRARRRAILQRAARTRPNADELRREPTGRDPYAVEVGRATSGCPKAVEVVRDPSGRPGVCEGERYSDGHPDADTTGRDSGGRHADVSDPDGTADPCGTDERATDGPRPDGRDPDGSHDAREVSEVADAAEAVAAVDSGRFAEPFWYLDSPLTTPAPGRTFTGRPPRGESPAPVPGVIVPDAPVSVPGRPEVTRLRQLCRDGLLVLLTEGCDRETLTAAARDAVRAAPVTVVAVEEIDPVGDVRKALEARPCEAWLVRPDAHIAAVLTAPDPAALARAARRSLGHRS</sequence>
<protein>
    <submittedName>
        <fullName evidence="6">FAD-dependent monooxygenase</fullName>
    </submittedName>
</protein>
<keyword evidence="6" id="KW-0503">Monooxygenase</keyword>
<reference evidence="6 7" key="1">
    <citation type="submission" date="2020-06" db="EMBL/GenBank/DDBJ databases">
        <authorList>
            <person name="Chanama M."/>
        </authorList>
    </citation>
    <scope>NUCLEOTIDE SEQUENCE [LARGE SCALE GENOMIC DNA]</scope>
    <source>
        <strain evidence="6 7">TBRC6557</strain>
    </source>
</reference>
<keyword evidence="7" id="KW-1185">Reference proteome</keyword>
<keyword evidence="2" id="KW-0285">Flavoprotein</keyword>
<feature type="compositionally biased region" description="Basic and acidic residues" evidence="4">
    <location>
        <begin position="553"/>
        <end position="578"/>
    </location>
</feature>
<evidence type="ECO:0000256" key="1">
    <source>
        <dbReference type="ARBA" id="ARBA00001974"/>
    </source>
</evidence>
<evidence type="ECO:0000259" key="5">
    <source>
        <dbReference type="Pfam" id="PF01494"/>
    </source>
</evidence>
<feature type="compositionally biased region" description="Basic and acidic residues" evidence="4">
    <location>
        <begin position="472"/>
        <end position="483"/>
    </location>
</feature>
<feature type="region of interest" description="Disordered" evidence="4">
    <location>
        <begin position="465"/>
        <end position="579"/>
    </location>
</feature>
<dbReference type="EMBL" id="JABWGO010000017">
    <property type="protein sequence ID" value="NUW46553.1"/>
    <property type="molecule type" value="Genomic_DNA"/>
</dbReference>
<proteinExistence type="predicted"/>
<evidence type="ECO:0000313" key="6">
    <source>
        <dbReference type="EMBL" id="NUW46553.1"/>
    </source>
</evidence>